<comment type="caution">
    <text evidence="1">The sequence shown here is derived from an EMBL/GenBank/DDBJ whole genome shotgun (WGS) entry which is preliminary data.</text>
</comment>
<protein>
    <submittedName>
        <fullName evidence="1">Uncharacterized protein</fullName>
    </submittedName>
</protein>
<keyword evidence="2" id="KW-1185">Reference proteome</keyword>
<evidence type="ECO:0000313" key="2">
    <source>
        <dbReference type="Proteomes" id="UP000606721"/>
    </source>
</evidence>
<name>A0ABR8C151_APHFL</name>
<gene>
    <name evidence="1" type="ORF">H6F99_16000</name>
</gene>
<evidence type="ECO:0000313" key="1">
    <source>
        <dbReference type="EMBL" id="MBD2279742.1"/>
    </source>
</evidence>
<sequence length="46" mass="5246">MVTDTQKSCHPHILLPIIVENSISQPLIVNGYKYQHLRCSFNPVNP</sequence>
<dbReference type="EMBL" id="JACJQT010000042">
    <property type="protein sequence ID" value="MBD2279742.1"/>
    <property type="molecule type" value="Genomic_DNA"/>
</dbReference>
<reference evidence="1 2" key="1">
    <citation type="journal article" date="2020" name="ISME J.">
        <title>Comparative genomics reveals insights into cyanobacterial evolution and habitat adaptation.</title>
        <authorList>
            <person name="Chen M.Y."/>
            <person name="Teng W.K."/>
            <person name="Zhao L."/>
            <person name="Hu C.X."/>
            <person name="Zhou Y.K."/>
            <person name="Han B.P."/>
            <person name="Song L.R."/>
            <person name="Shu W.S."/>
        </authorList>
    </citation>
    <scope>NUCLEOTIDE SEQUENCE [LARGE SCALE GENOMIC DNA]</scope>
    <source>
        <strain evidence="1 2">FACHB-1040</strain>
    </source>
</reference>
<organism evidence="1 2">
    <name type="scientific">Aphanizomenon flos-aquae FACHB-1040</name>
    <dbReference type="NCBI Taxonomy" id="2692887"/>
    <lineage>
        <taxon>Bacteria</taxon>
        <taxon>Bacillati</taxon>
        <taxon>Cyanobacteriota</taxon>
        <taxon>Cyanophyceae</taxon>
        <taxon>Nostocales</taxon>
        <taxon>Aphanizomenonaceae</taxon>
        <taxon>Aphanizomenon</taxon>
    </lineage>
</organism>
<dbReference type="Proteomes" id="UP000606721">
    <property type="component" value="Unassembled WGS sequence"/>
</dbReference>
<proteinExistence type="predicted"/>
<dbReference type="RefSeq" id="WP_168637285.1">
    <property type="nucleotide sequence ID" value="NZ_JACJQT010000042.1"/>
</dbReference>
<accession>A0ABR8C151</accession>